<reference evidence="3" key="1">
    <citation type="submission" date="2017-02" db="UniProtKB">
        <authorList>
            <consortium name="WormBaseParasite"/>
        </authorList>
    </citation>
    <scope>IDENTIFICATION</scope>
</reference>
<name>A0A0R3W0H1_TAEAS</name>
<dbReference type="AlphaFoldDB" id="A0A0R3W0H1"/>
<evidence type="ECO:0000313" key="1">
    <source>
        <dbReference type="EMBL" id="VDK27608.1"/>
    </source>
</evidence>
<dbReference type="OrthoDB" id="6269610at2759"/>
<reference evidence="1 2" key="2">
    <citation type="submission" date="2018-11" db="EMBL/GenBank/DDBJ databases">
        <authorList>
            <consortium name="Pathogen Informatics"/>
        </authorList>
    </citation>
    <scope>NUCLEOTIDE SEQUENCE [LARGE SCALE GENOMIC DNA]</scope>
</reference>
<evidence type="ECO:0000313" key="3">
    <source>
        <dbReference type="WBParaSite" id="TASK_0000316501-mRNA-1"/>
    </source>
</evidence>
<accession>A0A0R3W0H1</accession>
<organism evidence="3">
    <name type="scientific">Taenia asiatica</name>
    <name type="common">Asian tapeworm</name>
    <dbReference type="NCBI Taxonomy" id="60517"/>
    <lineage>
        <taxon>Eukaryota</taxon>
        <taxon>Metazoa</taxon>
        <taxon>Spiralia</taxon>
        <taxon>Lophotrochozoa</taxon>
        <taxon>Platyhelminthes</taxon>
        <taxon>Cestoda</taxon>
        <taxon>Eucestoda</taxon>
        <taxon>Cyclophyllidea</taxon>
        <taxon>Taeniidae</taxon>
        <taxon>Taenia</taxon>
    </lineage>
</organism>
<keyword evidence="2" id="KW-1185">Reference proteome</keyword>
<protein>
    <submittedName>
        <fullName evidence="3">Protein kinase domain-containing protein</fullName>
    </submittedName>
</protein>
<evidence type="ECO:0000313" key="2">
    <source>
        <dbReference type="Proteomes" id="UP000282613"/>
    </source>
</evidence>
<sequence length="97" mass="10673">MNAQQALLHPYFASLDKMSLPAVGEEYVGLPIGRIPPDFAELFNALISVGKSDLEGEDEDWMEEAEKILGRMPKVVPSTMLLGASTYQVSAARDKFE</sequence>
<gene>
    <name evidence="1" type="ORF">TASK_LOCUS3166</name>
</gene>
<dbReference type="Proteomes" id="UP000282613">
    <property type="component" value="Unassembled WGS sequence"/>
</dbReference>
<dbReference type="STRING" id="60517.A0A0R3W0H1"/>
<dbReference type="WBParaSite" id="TASK_0000316501-mRNA-1">
    <property type="protein sequence ID" value="TASK_0000316501-mRNA-1"/>
    <property type="gene ID" value="TASK_0000316501"/>
</dbReference>
<proteinExistence type="predicted"/>
<dbReference type="EMBL" id="UYRS01006526">
    <property type="protein sequence ID" value="VDK27608.1"/>
    <property type="molecule type" value="Genomic_DNA"/>
</dbReference>